<dbReference type="Pfam" id="PF21088">
    <property type="entry name" value="MS_channel_1st"/>
    <property type="match status" value="1"/>
</dbReference>
<dbReference type="PANTHER" id="PTHR30221:SF1">
    <property type="entry name" value="SMALL-CONDUCTANCE MECHANOSENSITIVE CHANNEL"/>
    <property type="match status" value="1"/>
</dbReference>
<dbReference type="InterPro" id="IPR011014">
    <property type="entry name" value="MscS_channel_TM-2"/>
</dbReference>
<sequence>MLPNFLLAAVVVALFGLLARHVGNWTRRGFDRVTNNEALSALLGSVAKVGVVIAGISVALSLLHLDKAVTSLLAGVGVIGLALGFAFQDIAANFMAGAMLAFRGSFEPGDIIEIGDKIGTVEETHLRRTVMRTFDGLHVIVPNKDLSQNVITNYSRTKERRVDIELGVAYADDLERAREVVIEALEEVEWRDRDRDIEVFFKSFGSSSIDFDVRVWLGDPAQFGYLEARSDMIIRIKRAIDEAGLSIPFPIRTLDFGAQQVGGASIDASTLHVQNAANASEPG</sequence>
<evidence type="ECO:0000313" key="11">
    <source>
        <dbReference type="EMBL" id="KIG18347.1"/>
    </source>
</evidence>
<dbReference type="InterPro" id="IPR049278">
    <property type="entry name" value="MS_channel_C"/>
</dbReference>
<evidence type="ECO:0000313" key="12">
    <source>
        <dbReference type="Proteomes" id="UP000031599"/>
    </source>
</evidence>
<evidence type="ECO:0000256" key="2">
    <source>
        <dbReference type="ARBA" id="ARBA00008017"/>
    </source>
</evidence>
<dbReference type="InterPro" id="IPR010920">
    <property type="entry name" value="LSM_dom_sf"/>
</dbReference>
<evidence type="ECO:0000256" key="5">
    <source>
        <dbReference type="ARBA" id="ARBA00022989"/>
    </source>
</evidence>
<feature type="domain" description="Mechanosensitive ion channel transmembrane helices 2/3" evidence="10">
    <location>
        <begin position="47"/>
        <end position="88"/>
    </location>
</feature>
<evidence type="ECO:0000256" key="1">
    <source>
        <dbReference type="ARBA" id="ARBA00004651"/>
    </source>
</evidence>
<dbReference type="GO" id="GO:0005886">
    <property type="term" value="C:plasma membrane"/>
    <property type="evidence" value="ECO:0007669"/>
    <property type="project" value="UniProtKB-SubCell"/>
</dbReference>
<dbReference type="Gene3D" id="2.30.30.60">
    <property type="match status" value="1"/>
</dbReference>
<proteinExistence type="inferred from homology"/>
<comment type="subcellular location">
    <subcellularLocation>
        <location evidence="1">Cell membrane</location>
        <topology evidence="1">Multi-pass membrane protein</topology>
    </subcellularLocation>
</comment>
<dbReference type="SUPFAM" id="SSF82861">
    <property type="entry name" value="Mechanosensitive channel protein MscS (YggB), transmembrane region"/>
    <property type="match status" value="1"/>
</dbReference>
<keyword evidence="4 7" id="KW-0812">Transmembrane</keyword>
<comment type="similarity">
    <text evidence="2">Belongs to the MscS (TC 1.A.23) family.</text>
</comment>
<dbReference type="SUPFAM" id="SSF82689">
    <property type="entry name" value="Mechanosensitive channel protein MscS (YggB), C-terminal domain"/>
    <property type="match status" value="1"/>
</dbReference>
<evidence type="ECO:0000256" key="3">
    <source>
        <dbReference type="ARBA" id="ARBA00022475"/>
    </source>
</evidence>
<organism evidence="11 12">
    <name type="scientific">Enhygromyxa salina</name>
    <dbReference type="NCBI Taxonomy" id="215803"/>
    <lineage>
        <taxon>Bacteria</taxon>
        <taxon>Pseudomonadati</taxon>
        <taxon>Myxococcota</taxon>
        <taxon>Polyangia</taxon>
        <taxon>Nannocystales</taxon>
        <taxon>Nannocystaceae</taxon>
        <taxon>Enhygromyxa</taxon>
    </lineage>
</organism>
<dbReference type="EMBL" id="JMCC02000011">
    <property type="protein sequence ID" value="KIG18347.1"/>
    <property type="molecule type" value="Genomic_DNA"/>
</dbReference>
<dbReference type="InterPro" id="IPR011066">
    <property type="entry name" value="MscS_channel_C_sf"/>
</dbReference>
<dbReference type="InterPro" id="IPR049142">
    <property type="entry name" value="MS_channel_1st"/>
</dbReference>
<feature type="domain" description="Mechanosensitive ion channel MscS C-terminal" evidence="9">
    <location>
        <begin position="162"/>
        <end position="247"/>
    </location>
</feature>
<name>A0A0C2DFF3_9BACT</name>
<keyword evidence="5 7" id="KW-1133">Transmembrane helix</keyword>
<keyword evidence="6 7" id="KW-0472">Membrane</keyword>
<evidence type="ECO:0000256" key="4">
    <source>
        <dbReference type="ARBA" id="ARBA00022692"/>
    </source>
</evidence>
<accession>A0A0C2DFF3</accession>
<dbReference type="InterPro" id="IPR023408">
    <property type="entry name" value="MscS_beta-dom_sf"/>
</dbReference>
<reference evidence="11 12" key="1">
    <citation type="submission" date="2014-12" db="EMBL/GenBank/DDBJ databases">
        <title>Genome assembly of Enhygromyxa salina DSM 15201.</title>
        <authorList>
            <person name="Sharma G."/>
            <person name="Subramanian S."/>
        </authorList>
    </citation>
    <scope>NUCLEOTIDE SEQUENCE [LARGE SCALE GENOMIC DNA]</scope>
    <source>
        <strain evidence="11 12">DSM 15201</strain>
    </source>
</reference>
<dbReference type="InterPro" id="IPR006685">
    <property type="entry name" value="MscS_channel_2nd"/>
</dbReference>
<evidence type="ECO:0000259" key="9">
    <source>
        <dbReference type="Pfam" id="PF21082"/>
    </source>
</evidence>
<dbReference type="AlphaFoldDB" id="A0A0C2DFF3"/>
<keyword evidence="3" id="KW-1003">Cell membrane</keyword>
<comment type="caution">
    <text evidence="11">The sequence shown here is derived from an EMBL/GenBank/DDBJ whole genome shotgun (WGS) entry which is preliminary data.</text>
</comment>
<dbReference type="Pfam" id="PF00924">
    <property type="entry name" value="MS_channel_2nd"/>
    <property type="match status" value="1"/>
</dbReference>
<dbReference type="Gene3D" id="1.10.287.1260">
    <property type="match status" value="1"/>
</dbReference>
<protein>
    <submittedName>
        <fullName evidence="11">Potassium efflux system KefA protein / Small-conductance mechanosensitive channel</fullName>
    </submittedName>
</protein>
<dbReference type="Pfam" id="PF21082">
    <property type="entry name" value="MS_channel_3rd"/>
    <property type="match status" value="1"/>
</dbReference>
<dbReference type="Proteomes" id="UP000031599">
    <property type="component" value="Unassembled WGS sequence"/>
</dbReference>
<gene>
    <name evidence="11" type="ORF">DB30_00632</name>
</gene>
<dbReference type="PANTHER" id="PTHR30221">
    <property type="entry name" value="SMALL-CONDUCTANCE MECHANOSENSITIVE CHANNEL"/>
    <property type="match status" value="1"/>
</dbReference>
<evidence type="ECO:0000256" key="7">
    <source>
        <dbReference type="SAM" id="Phobius"/>
    </source>
</evidence>
<evidence type="ECO:0000259" key="10">
    <source>
        <dbReference type="Pfam" id="PF21088"/>
    </source>
</evidence>
<dbReference type="SUPFAM" id="SSF50182">
    <property type="entry name" value="Sm-like ribonucleoproteins"/>
    <property type="match status" value="1"/>
</dbReference>
<dbReference type="InterPro" id="IPR045275">
    <property type="entry name" value="MscS_archaea/bacteria_type"/>
</dbReference>
<feature type="transmembrane region" description="Helical" evidence="7">
    <location>
        <begin position="69"/>
        <end position="87"/>
    </location>
</feature>
<feature type="transmembrane region" description="Helical" evidence="7">
    <location>
        <begin position="38"/>
        <end position="62"/>
    </location>
</feature>
<dbReference type="Gene3D" id="3.30.70.100">
    <property type="match status" value="1"/>
</dbReference>
<feature type="domain" description="Mechanosensitive ion channel MscS" evidence="8">
    <location>
        <begin position="89"/>
        <end position="156"/>
    </location>
</feature>
<dbReference type="GO" id="GO:0008381">
    <property type="term" value="F:mechanosensitive monoatomic ion channel activity"/>
    <property type="evidence" value="ECO:0007669"/>
    <property type="project" value="InterPro"/>
</dbReference>
<evidence type="ECO:0000259" key="8">
    <source>
        <dbReference type="Pfam" id="PF00924"/>
    </source>
</evidence>
<evidence type="ECO:0000256" key="6">
    <source>
        <dbReference type="ARBA" id="ARBA00023136"/>
    </source>
</evidence>